<dbReference type="GO" id="GO:0000016">
    <property type="term" value="F:lactase activity"/>
    <property type="evidence" value="ECO:0007669"/>
    <property type="project" value="TreeGrafter"/>
</dbReference>
<evidence type="ECO:0000256" key="2">
    <source>
        <dbReference type="RuleBase" id="RU003690"/>
    </source>
</evidence>
<evidence type="ECO:0000256" key="1">
    <source>
        <dbReference type="PROSITE-ProRule" id="PRU10055"/>
    </source>
</evidence>
<feature type="active site" description="Nucleophile" evidence="1">
    <location>
        <position position="85"/>
    </location>
</feature>
<proteinExistence type="inferred from homology"/>
<reference evidence="3" key="1">
    <citation type="journal article" date="2023" name="G3 (Bethesda)">
        <title>A reference genome for the long-term kleptoplast-retaining sea slug Elysia crispata morphotype clarki.</title>
        <authorList>
            <person name="Eastman K.E."/>
            <person name="Pendleton A.L."/>
            <person name="Shaikh M.A."/>
            <person name="Suttiyut T."/>
            <person name="Ogas R."/>
            <person name="Tomko P."/>
            <person name="Gavelis G."/>
            <person name="Widhalm J.R."/>
            <person name="Wisecaver J.H."/>
        </authorList>
    </citation>
    <scope>NUCLEOTIDE SEQUENCE</scope>
    <source>
        <strain evidence="3">ECLA1</strain>
    </source>
</reference>
<name>A0AAE1E106_9GAST</name>
<dbReference type="Proteomes" id="UP001283361">
    <property type="component" value="Unassembled WGS sequence"/>
</dbReference>
<dbReference type="AlphaFoldDB" id="A0AAE1E106"/>
<dbReference type="SUPFAM" id="SSF51445">
    <property type="entry name" value="(Trans)glycosidases"/>
    <property type="match status" value="1"/>
</dbReference>
<accession>A0AAE1E106</accession>
<dbReference type="PANTHER" id="PTHR10353">
    <property type="entry name" value="GLYCOSYL HYDROLASE"/>
    <property type="match status" value="1"/>
</dbReference>
<dbReference type="Gene3D" id="3.20.20.80">
    <property type="entry name" value="Glycosidases"/>
    <property type="match status" value="1"/>
</dbReference>
<evidence type="ECO:0000313" key="4">
    <source>
        <dbReference type="Proteomes" id="UP001283361"/>
    </source>
</evidence>
<evidence type="ECO:0008006" key="5">
    <source>
        <dbReference type="Google" id="ProtNLM"/>
    </source>
</evidence>
<dbReference type="PANTHER" id="PTHR10353:SF38">
    <property type="entry name" value="LACTASE_PHLORIZIN HYDROLASE"/>
    <property type="match status" value="1"/>
</dbReference>
<dbReference type="PRINTS" id="PR00131">
    <property type="entry name" value="GLHYDRLASE1"/>
</dbReference>
<dbReference type="PROSITE" id="PS00572">
    <property type="entry name" value="GLYCOSYL_HYDROL_F1_1"/>
    <property type="match status" value="1"/>
</dbReference>
<comment type="caution">
    <text evidence="3">The sequence shown here is derived from an EMBL/GenBank/DDBJ whole genome shotgun (WGS) entry which is preliminary data.</text>
</comment>
<dbReference type="InterPro" id="IPR017853">
    <property type="entry name" value="GH"/>
</dbReference>
<protein>
    <recommendedName>
        <fullName evidence="5">Beta-glucosidase</fullName>
    </recommendedName>
</protein>
<gene>
    <name evidence="3" type="ORF">RRG08_050059</name>
</gene>
<dbReference type="EMBL" id="JAWDGP010001646">
    <property type="protein sequence ID" value="KAK3789615.1"/>
    <property type="molecule type" value="Genomic_DNA"/>
</dbReference>
<dbReference type="InterPro" id="IPR001360">
    <property type="entry name" value="Glyco_hydro_1"/>
</dbReference>
<dbReference type="GO" id="GO:0005975">
    <property type="term" value="P:carbohydrate metabolic process"/>
    <property type="evidence" value="ECO:0007669"/>
    <property type="project" value="InterPro"/>
</dbReference>
<evidence type="ECO:0000313" key="3">
    <source>
        <dbReference type="EMBL" id="KAK3789615.1"/>
    </source>
</evidence>
<keyword evidence="4" id="KW-1185">Reference proteome</keyword>
<comment type="similarity">
    <text evidence="2">Belongs to the glycosyl hydrolase 1 family.</text>
</comment>
<sequence>MKTYIQAASLAEGRPRSRLPEFTQQEMMRINGTSDFFGLNHYTSQIASDGHDGRRLFPKTGTFQPIKMNHGVTQQYGEVPIYITENGVSARGNVMEDTYRISYYQQYINRGAQNSGDNPFLSQSRLINHCLGQGKCEKLLGLVIDGRFSGHWVTQDVLVSTTWTSPTHLGLIHRRRQPDIFMSCSGEESETLSCRVGTVQVRSQTLSCEGRSCSGEESNVVWQGRSCSGEGVKRCLAG</sequence>
<organism evidence="3 4">
    <name type="scientific">Elysia crispata</name>
    <name type="common">lettuce slug</name>
    <dbReference type="NCBI Taxonomy" id="231223"/>
    <lineage>
        <taxon>Eukaryota</taxon>
        <taxon>Metazoa</taxon>
        <taxon>Spiralia</taxon>
        <taxon>Lophotrochozoa</taxon>
        <taxon>Mollusca</taxon>
        <taxon>Gastropoda</taxon>
        <taxon>Heterobranchia</taxon>
        <taxon>Euthyneura</taxon>
        <taxon>Panpulmonata</taxon>
        <taxon>Sacoglossa</taxon>
        <taxon>Placobranchoidea</taxon>
        <taxon>Plakobranchidae</taxon>
        <taxon>Elysia</taxon>
    </lineage>
</organism>
<dbReference type="InterPro" id="IPR018120">
    <property type="entry name" value="Glyco_hydro_1_AS"/>
</dbReference>
<dbReference type="Pfam" id="PF00232">
    <property type="entry name" value="Glyco_hydro_1"/>
    <property type="match status" value="2"/>
</dbReference>